<evidence type="ECO:0000313" key="2">
    <source>
        <dbReference type="Proteomes" id="UP001597052"/>
    </source>
</evidence>
<name>A0ABD6D697_9EURY</name>
<dbReference type="Proteomes" id="UP001597052">
    <property type="component" value="Unassembled WGS sequence"/>
</dbReference>
<comment type="caution">
    <text evidence="1">The sequence shown here is derived from an EMBL/GenBank/DDBJ whole genome shotgun (WGS) entry which is preliminary data.</text>
</comment>
<dbReference type="RefSeq" id="WP_256396908.1">
    <property type="nucleotide sequence ID" value="NZ_JANHDJ010000005.1"/>
</dbReference>
<dbReference type="EMBL" id="JBHUDM010000002">
    <property type="protein sequence ID" value="MFD1641488.1"/>
    <property type="molecule type" value="Genomic_DNA"/>
</dbReference>
<proteinExistence type="predicted"/>
<accession>A0ABD6D697</accession>
<protein>
    <submittedName>
        <fullName evidence="1">Uncharacterized protein</fullName>
    </submittedName>
</protein>
<sequence length="139" mass="14820">MGSDNREATPQAPVPSCPDCQAALEATGRDAVSFLLVDSLTLPVVGCEVHLEQFRLVCGLTSENPARLLSHRPAGGIICPGCRRASRQPTHPIVRIGQGAVALIGCQSHEKDVIDRYRAGRETRGQLNVDGPLSESPLD</sequence>
<keyword evidence="2" id="KW-1185">Reference proteome</keyword>
<dbReference type="AlphaFoldDB" id="A0ABD6D697"/>
<organism evidence="1 2">
    <name type="scientific">Halohasta litorea</name>
    <dbReference type="NCBI Taxonomy" id="869891"/>
    <lineage>
        <taxon>Archaea</taxon>
        <taxon>Methanobacteriati</taxon>
        <taxon>Methanobacteriota</taxon>
        <taxon>Stenosarchaea group</taxon>
        <taxon>Halobacteria</taxon>
        <taxon>Halobacteriales</taxon>
        <taxon>Haloferacaceae</taxon>
        <taxon>Halohasta</taxon>
    </lineage>
</organism>
<reference evidence="1 2" key="1">
    <citation type="journal article" date="2019" name="Int. J. Syst. Evol. Microbiol.">
        <title>The Global Catalogue of Microorganisms (GCM) 10K type strain sequencing project: providing services to taxonomists for standard genome sequencing and annotation.</title>
        <authorList>
            <consortium name="The Broad Institute Genomics Platform"/>
            <consortium name="The Broad Institute Genome Sequencing Center for Infectious Disease"/>
            <person name="Wu L."/>
            <person name="Ma J."/>
        </authorList>
    </citation>
    <scope>NUCLEOTIDE SEQUENCE [LARGE SCALE GENOMIC DNA]</scope>
    <source>
        <strain evidence="1 2">CGMCC 1.10593</strain>
    </source>
</reference>
<gene>
    <name evidence="1" type="ORF">ACFSBW_06330</name>
</gene>
<evidence type="ECO:0000313" key="1">
    <source>
        <dbReference type="EMBL" id="MFD1641488.1"/>
    </source>
</evidence>